<dbReference type="EMBL" id="CP030944">
    <property type="protein sequence ID" value="QKE26285.1"/>
    <property type="molecule type" value="Genomic_DNA"/>
</dbReference>
<keyword evidence="2" id="KW-1185">Reference proteome</keyword>
<name>A0AAE7B5Z4_9BACT</name>
<dbReference type="KEGG" id="aaqi:AAQM_1540"/>
<gene>
    <name evidence="1" type="ORF">AAQM_1540</name>
</gene>
<evidence type="ECO:0000313" key="2">
    <source>
        <dbReference type="Proteomes" id="UP000502065"/>
    </source>
</evidence>
<dbReference type="AlphaFoldDB" id="A0AAE7B5Z4"/>
<dbReference type="PROSITE" id="PS51257">
    <property type="entry name" value="PROKAR_LIPOPROTEIN"/>
    <property type="match status" value="1"/>
</dbReference>
<dbReference type="Proteomes" id="UP000502065">
    <property type="component" value="Chromosome"/>
</dbReference>
<sequence length="99" mass="11306">MIKNLLITCCTVFLLSGCFGGEKEEKWTAFIYPNKEDAKKNIKSPMTFATLQECKEVSILEIKKQNLEDIATFKCGLNCKYHDGMKLEICEKMLSSVEE</sequence>
<accession>A0AAE7B5Z4</accession>
<proteinExistence type="predicted"/>
<reference evidence="1 2" key="1">
    <citation type="submission" date="2018-07" db="EMBL/GenBank/DDBJ databases">
        <title>Identification of phenol metabolism pathways in Arcobacter.</title>
        <authorList>
            <person name="Miller W.G."/>
            <person name="Yee E."/>
            <person name="Bono J.L."/>
        </authorList>
    </citation>
    <scope>NUCLEOTIDE SEQUENCE [LARGE SCALE GENOMIC DNA]</scope>
    <source>
        <strain evidence="1 2">W63</strain>
    </source>
</reference>
<dbReference type="RefSeq" id="WP_129094902.1">
    <property type="nucleotide sequence ID" value="NZ_CBCSAE010000004.1"/>
</dbReference>
<protein>
    <recommendedName>
        <fullName evidence="3">Lipoprotein</fullName>
    </recommendedName>
</protein>
<evidence type="ECO:0008006" key="3">
    <source>
        <dbReference type="Google" id="ProtNLM"/>
    </source>
</evidence>
<organism evidence="1 2">
    <name type="scientific">Arcobacter aquimarinus</name>
    <dbReference type="NCBI Taxonomy" id="1315211"/>
    <lineage>
        <taxon>Bacteria</taxon>
        <taxon>Pseudomonadati</taxon>
        <taxon>Campylobacterota</taxon>
        <taxon>Epsilonproteobacteria</taxon>
        <taxon>Campylobacterales</taxon>
        <taxon>Arcobacteraceae</taxon>
        <taxon>Arcobacter</taxon>
    </lineage>
</organism>
<evidence type="ECO:0000313" key="1">
    <source>
        <dbReference type="EMBL" id="QKE26285.1"/>
    </source>
</evidence>